<evidence type="ECO:0000313" key="10">
    <source>
        <dbReference type="Proteomes" id="UP000238083"/>
    </source>
</evidence>
<dbReference type="Pfam" id="PF04542">
    <property type="entry name" value="Sigma70_r2"/>
    <property type="match status" value="1"/>
</dbReference>
<dbReference type="InterPro" id="IPR039425">
    <property type="entry name" value="RNA_pol_sigma-70-like"/>
</dbReference>
<dbReference type="PANTHER" id="PTHR43133:SF8">
    <property type="entry name" value="RNA POLYMERASE SIGMA FACTOR HI_1459-RELATED"/>
    <property type="match status" value="1"/>
</dbReference>
<dbReference type="SUPFAM" id="SSF88946">
    <property type="entry name" value="Sigma2 domain of RNA polymerase sigma factors"/>
    <property type="match status" value="1"/>
</dbReference>
<dbReference type="SUPFAM" id="SSF88659">
    <property type="entry name" value="Sigma3 and sigma4 domains of RNA polymerase sigma factors"/>
    <property type="match status" value="1"/>
</dbReference>
<evidence type="ECO:0000313" key="9">
    <source>
        <dbReference type="EMBL" id="PRY10502.1"/>
    </source>
</evidence>
<dbReference type="InterPro" id="IPR036388">
    <property type="entry name" value="WH-like_DNA-bd_sf"/>
</dbReference>
<evidence type="ECO:0000259" key="8">
    <source>
        <dbReference type="Pfam" id="PF08281"/>
    </source>
</evidence>
<dbReference type="InterPro" id="IPR014284">
    <property type="entry name" value="RNA_pol_sigma-70_dom"/>
</dbReference>
<keyword evidence="4" id="KW-0238">DNA-binding</keyword>
<sequence>MEDEEGCDPTAAGGRGAGGTADGGAGDAVLARRAGLGDREAFAVLVDRHGPALLRYCRTLLRGGDAEDCLQDTLLAAWRGLATFRGEAAVRTWLFTLARHAAFARLRRWPVSGSRPPVQLEDVQDRLRDLRADPERSGVESALREALEVALDLLPPRQRTAWLLREVEDLGYDEIAEVLGTTPTAVRGLLERARTTLARSLEEWR</sequence>
<dbReference type="AlphaFoldDB" id="A0A2T0QX96"/>
<dbReference type="InterPro" id="IPR007627">
    <property type="entry name" value="RNA_pol_sigma70_r2"/>
</dbReference>
<keyword evidence="2" id="KW-0805">Transcription regulation</keyword>
<proteinExistence type="inferred from homology"/>
<feature type="region of interest" description="Disordered" evidence="6">
    <location>
        <begin position="1"/>
        <end position="22"/>
    </location>
</feature>
<evidence type="ECO:0000259" key="7">
    <source>
        <dbReference type="Pfam" id="PF04542"/>
    </source>
</evidence>
<dbReference type="NCBIfam" id="TIGR02937">
    <property type="entry name" value="sigma70-ECF"/>
    <property type="match status" value="1"/>
</dbReference>
<dbReference type="RefSeq" id="WP_245885772.1">
    <property type="nucleotide sequence ID" value="NZ_PVZF01000016.1"/>
</dbReference>
<feature type="domain" description="RNA polymerase sigma factor 70 region 4 type 2" evidence="8">
    <location>
        <begin position="144"/>
        <end position="197"/>
    </location>
</feature>
<accession>A0A2T0QX96</accession>
<gene>
    <name evidence="9" type="ORF">CLV37_11655</name>
</gene>
<keyword evidence="10" id="KW-1185">Reference proteome</keyword>
<dbReference type="InterPro" id="IPR013249">
    <property type="entry name" value="RNA_pol_sigma70_r4_t2"/>
</dbReference>
<evidence type="ECO:0000256" key="1">
    <source>
        <dbReference type="ARBA" id="ARBA00010641"/>
    </source>
</evidence>
<name>A0A2T0QX96_9ACTN</name>
<dbReference type="EMBL" id="PVZF01000016">
    <property type="protein sequence ID" value="PRY10502.1"/>
    <property type="molecule type" value="Genomic_DNA"/>
</dbReference>
<dbReference type="Gene3D" id="1.10.10.10">
    <property type="entry name" value="Winged helix-like DNA-binding domain superfamily/Winged helix DNA-binding domain"/>
    <property type="match status" value="1"/>
</dbReference>
<dbReference type="CDD" id="cd06171">
    <property type="entry name" value="Sigma70_r4"/>
    <property type="match status" value="1"/>
</dbReference>
<dbReference type="InterPro" id="IPR013324">
    <property type="entry name" value="RNA_pol_sigma_r3/r4-like"/>
</dbReference>
<reference evidence="9 10" key="1">
    <citation type="submission" date="2018-03" db="EMBL/GenBank/DDBJ databases">
        <title>Genomic Encyclopedia of Archaeal and Bacterial Type Strains, Phase II (KMG-II): from individual species to whole genera.</title>
        <authorList>
            <person name="Goeker M."/>
        </authorList>
    </citation>
    <scope>NUCLEOTIDE SEQUENCE [LARGE SCALE GENOMIC DNA]</scope>
    <source>
        <strain evidence="9 10">DSM 19711</strain>
    </source>
</reference>
<dbReference type="InterPro" id="IPR013325">
    <property type="entry name" value="RNA_pol_sigma_r2"/>
</dbReference>
<dbReference type="GO" id="GO:0003677">
    <property type="term" value="F:DNA binding"/>
    <property type="evidence" value="ECO:0007669"/>
    <property type="project" value="UniProtKB-KW"/>
</dbReference>
<comment type="similarity">
    <text evidence="1">Belongs to the sigma-70 factor family. ECF subfamily.</text>
</comment>
<dbReference type="GO" id="GO:0006352">
    <property type="term" value="P:DNA-templated transcription initiation"/>
    <property type="evidence" value="ECO:0007669"/>
    <property type="project" value="InterPro"/>
</dbReference>
<feature type="domain" description="RNA polymerase sigma-70 region 2" evidence="7">
    <location>
        <begin position="45"/>
        <end position="108"/>
    </location>
</feature>
<evidence type="ECO:0000256" key="3">
    <source>
        <dbReference type="ARBA" id="ARBA00023082"/>
    </source>
</evidence>
<evidence type="ECO:0000256" key="4">
    <source>
        <dbReference type="ARBA" id="ARBA00023125"/>
    </source>
</evidence>
<dbReference type="Pfam" id="PF08281">
    <property type="entry name" value="Sigma70_r4_2"/>
    <property type="match status" value="1"/>
</dbReference>
<dbReference type="PANTHER" id="PTHR43133">
    <property type="entry name" value="RNA POLYMERASE ECF-TYPE SIGMA FACTO"/>
    <property type="match status" value="1"/>
</dbReference>
<dbReference type="Gene3D" id="1.10.1740.10">
    <property type="match status" value="1"/>
</dbReference>
<dbReference type="GO" id="GO:0016987">
    <property type="term" value="F:sigma factor activity"/>
    <property type="evidence" value="ECO:0007669"/>
    <property type="project" value="UniProtKB-KW"/>
</dbReference>
<organism evidence="9 10">
    <name type="scientific">Kineococcus rhizosphaerae</name>
    <dbReference type="NCBI Taxonomy" id="559628"/>
    <lineage>
        <taxon>Bacteria</taxon>
        <taxon>Bacillati</taxon>
        <taxon>Actinomycetota</taxon>
        <taxon>Actinomycetes</taxon>
        <taxon>Kineosporiales</taxon>
        <taxon>Kineosporiaceae</taxon>
        <taxon>Kineococcus</taxon>
    </lineage>
</organism>
<feature type="compositionally biased region" description="Gly residues" evidence="6">
    <location>
        <begin position="13"/>
        <end position="22"/>
    </location>
</feature>
<keyword evidence="5" id="KW-0804">Transcription</keyword>
<evidence type="ECO:0000256" key="5">
    <source>
        <dbReference type="ARBA" id="ARBA00023163"/>
    </source>
</evidence>
<evidence type="ECO:0000256" key="2">
    <source>
        <dbReference type="ARBA" id="ARBA00023015"/>
    </source>
</evidence>
<dbReference type="Proteomes" id="UP000238083">
    <property type="component" value="Unassembled WGS sequence"/>
</dbReference>
<protein>
    <submittedName>
        <fullName evidence="9">RNA polymerase ECF family sigma subunit</fullName>
    </submittedName>
</protein>
<keyword evidence="3" id="KW-0731">Sigma factor</keyword>
<evidence type="ECO:0000256" key="6">
    <source>
        <dbReference type="SAM" id="MobiDB-lite"/>
    </source>
</evidence>
<comment type="caution">
    <text evidence="9">The sequence shown here is derived from an EMBL/GenBank/DDBJ whole genome shotgun (WGS) entry which is preliminary data.</text>
</comment>